<dbReference type="Pfam" id="PF08905">
    <property type="entry name" value="DUF1850"/>
    <property type="match status" value="1"/>
</dbReference>
<name>A0A418W1B8_9PROT</name>
<dbReference type="Proteomes" id="UP000283458">
    <property type="component" value="Unassembled WGS sequence"/>
</dbReference>
<dbReference type="InterPro" id="IPR015001">
    <property type="entry name" value="DUF1850"/>
</dbReference>
<comment type="caution">
    <text evidence="2">The sequence shown here is derived from an EMBL/GenBank/DDBJ whole genome shotgun (WGS) entry which is preliminary data.</text>
</comment>
<sequence>MSGLCVAAALGGALLATLPGASFTLSWTHSVEKTEWREEWRVEEGRLVLTEARVRGTGAGMEPGTDARLIDGWWVWTPRLAPQDSVTLAASGFTADHRLCAGKDCRLLSAWTGRAGEAVTIHPCRPGYESSPSPAP</sequence>
<gene>
    <name evidence="2" type="ORF">D3877_04090</name>
</gene>
<dbReference type="AlphaFoldDB" id="A0A418W1B8"/>
<dbReference type="OrthoDB" id="5298197at2"/>
<dbReference type="RefSeq" id="WP_119829456.1">
    <property type="nucleotide sequence ID" value="NZ_QYUL01000001.1"/>
</dbReference>
<evidence type="ECO:0000256" key="1">
    <source>
        <dbReference type="SAM" id="SignalP"/>
    </source>
</evidence>
<evidence type="ECO:0000313" key="3">
    <source>
        <dbReference type="Proteomes" id="UP000283458"/>
    </source>
</evidence>
<evidence type="ECO:0000313" key="2">
    <source>
        <dbReference type="EMBL" id="RJF83815.1"/>
    </source>
</evidence>
<accession>A0A418W1B8</accession>
<organism evidence="2 3">
    <name type="scientific">Azospirillum cavernae</name>
    <dbReference type="NCBI Taxonomy" id="2320860"/>
    <lineage>
        <taxon>Bacteria</taxon>
        <taxon>Pseudomonadati</taxon>
        <taxon>Pseudomonadota</taxon>
        <taxon>Alphaproteobacteria</taxon>
        <taxon>Rhodospirillales</taxon>
        <taxon>Azospirillaceae</taxon>
        <taxon>Azospirillum</taxon>
    </lineage>
</organism>
<dbReference type="EMBL" id="QYUL01000001">
    <property type="protein sequence ID" value="RJF83815.1"/>
    <property type="molecule type" value="Genomic_DNA"/>
</dbReference>
<proteinExistence type="predicted"/>
<protein>
    <submittedName>
        <fullName evidence="2">DUF1850 domain-containing protein</fullName>
    </submittedName>
</protein>
<keyword evidence="1" id="KW-0732">Signal</keyword>
<keyword evidence="3" id="KW-1185">Reference proteome</keyword>
<reference evidence="2 3" key="1">
    <citation type="submission" date="2018-09" db="EMBL/GenBank/DDBJ databases">
        <authorList>
            <person name="Zhu H."/>
        </authorList>
    </citation>
    <scope>NUCLEOTIDE SEQUENCE [LARGE SCALE GENOMIC DNA]</scope>
    <source>
        <strain evidence="2 3">K2W22B-5</strain>
    </source>
</reference>
<feature type="signal peptide" evidence="1">
    <location>
        <begin position="1"/>
        <end position="21"/>
    </location>
</feature>
<feature type="chain" id="PRO_5019177964" evidence="1">
    <location>
        <begin position="22"/>
        <end position="136"/>
    </location>
</feature>